<keyword evidence="8 15" id="KW-0238">DNA-binding</keyword>
<accession>A0A0G3WJ45</accession>
<evidence type="ECO:0000313" key="16">
    <source>
        <dbReference type="Proteomes" id="UP000035337"/>
    </source>
</evidence>
<dbReference type="InterPro" id="IPR006200">
    <property type="entry name" value="LexA"/>
</dbReference>
<evidence type="ECO:0000256" key="10">
    <source>
        <dbReference type="ARBA" id="ARBA00023204"/>
    </source>
</evidence>
<dbReference type="InterPro" id="IPR036388">
    <property type="entry name" value="WH-like_DNA-bd_sf"/>
</dbReference>
<evidence type="ECO:0000256" key="11">
    <source>
        <dbReference type="ARBA" id="ARBA00023236"/>
    </source>
</evidence>
<keyword evidence="9" id="KW-0804">Transcription</keyword>
<dbReference type="RefSeq" id="WP_052570345.1">
    <property type="nucleotide sequence ID" value="NZ_CP009498.1"/>
</dbReference>
<dbReference type="CDD" id="cd06529">
    <property type="entry name" value="S24_LexA-like"/>
    <property type="match status" value="1"/>
</dbReference>
<evidence type="ECO:0000256" key="8">
    <source>
        <dbReference type="ARBA" id="ARBA00023125"/>
    </source>
</evidence>
<dbReference type="AlphaFoldDB" id="A0A0G3WJ45"/>
<dbReference type="SUPFAM" id="SSF46785">
    <property type="entry name" value="Winged helix' DNA-binding domain"/>
    <property type="match status" value="1"/>
</dbReference>
<dbReference type="SUPFAM" id="SSF51306">
    <property type="entry name" value="LexA/Signal peptidase"/>
    <property type="match status" value="1"/>
</dbReference>
<dbReference type="InterPro" id="IPR015927">
    <property type="entry name" value="Peptidase_S24_S26A/B/C"/>
</dbReference>
<evidence type="ECO:0000256" key="2">
    <source>
        <dbReference type="ARBA" id="ARBA00022491"/>
    </source>
</evidence>
<dbReference type="InterPro" id="IPR050077">
    <property type="entry name" value="LexA_repressor"/>
</dbReference>
<keyword evidence="7" id="KW-0805">Transcription regulation</keyword>
<organism evidence="15 16">
    <name type="scientific">Endomicrobium proavitum</name>
    <dbReference type="NCBI Taxonomy" id="1408281"/>
    <lineage>
        <taxon>Bacteria</taxon>
        <taxon>Pseudomonadati</taxon>
        <taxon>Elusimicrobiota</taxon>
        <taxon>Endomicrobiia</taxon>
        <taxon>Endomicrobiales</taxon>
        <taxon>Endomicrobiaceae</taxon>
        <taxon>Endomicrobium</taxon>
    </lineage>
</organism>
<proteinExistence type="inferred from homology"/>
<keyword evidence="2" id="KW-0678">Repressor</keyword>
<dbReference type="Pfam" id="PF01726">
    <property type="entry name" value="LexA_DNA_bind"/>
    <property type="match status" value="1"/>
</dbReference>
<reference evidence="15 16" key="1">
    <citation type="submission" date="2014-09" db="EMBL/GenBank/DDBJ databases">
        <title>Complete genome sequence of Endomicrobium proavitum.</title>
        <authorList>
            <person name="Zheng H."/>
        </authorList>
    </citation>
    <scope>NUCLEOTIDE SEQUENCE [LARGE SCALE GENOMIC DNA]</scope>
    <source>
        <strain evidence="15 16">Rsa215</strain>
    </source>
</reference>
<dbReference type="InterPro" id="IPR036390">
    <property type="entry name" value="WH_DNA-bd_sf"/>
</dbReference>
<dbReference type="InterPro" id="IPR006199">
    <property type="entry name" value="LexA_DNA-bd_dom"/>
</dbReference>
<dbReference type="InterPro" id="IPR039418">
    <property type="entry name" value="LexA-like"/>
</dbReference>
<dbReference type="GO" id="GO:0006260">
    <property type="term" value="P:DNA replication"/>
    <property type="evidence" value="ECO:0007669"/>
    <property type="project" value="UniProtKB-KW"/>
</dbReference>
<keyword evidence="5 12" id="KW-0378">Hydrolase</keyword>
<dbReference type="InterPro" id="IPR006197">
    <property type="entry name" value="Peptidase_S24_LexA"/>
</dbReference>
<dbReference type="NCBIfam" id="TIGR00498">
    <property type="entry name" value="lexA"/>
    <property type="match status" value="1"/>
</dbReference>
<comment type="similarity">
    <text evidence="1 12">Belongs to the peptidase S24 family.</text>
</comment>
<evidence type="ECO:0000259" key="14">
    <source>
        <dbReference type="Pfam" id="PF01726"/>
    </source>
</evidence>
<dbReference type="GO" id="GO:0006508">
    <property type="term" value="P:proteolysis"/>
    <property type="evidence" value="ECO:0007669"/>
    <property type="project" value="InterPro"/>
</dbReference>
<feature type="domain" description="LexA repressor DNA-binding" evidence="14">
    <location>
        <begin position="1"/>
        <end position="64"/>
    </location>
</feature>
<dbReference type="GO" id="GO:0009432">
    <property type="term" value="P:SOS response"/>
    <property type="evidence" value="ECO:0007669"/>
    <property type="project" value="UniProtKB-KW"/>
</dbReference>
<dbReference type="Pfam" id="PF00717">
    <property type="entry name" value="Peptidase_S24"/>
    <property type="match status" value="1"/>
</dbReference>
<keyword evidence="16" id="KW-1185">Reference proteome</keyword>
<gene>
    <name evidence="15" type="primary">lexA</name>
    <name evidence="15" type="ORF">Epro_0528</name>
</gene>
<dbReference type="KEGG" id="epo:Epro_0528"/>
<feature type="domain" description="Peptidase S24/S26A/S26B/S26C" evidence="13">
    <location>
        <begin position="77"/>
        <end position="188"/>
    </location>
</feature>
<dbReference type="Gene3D" id="2.10.109.10">
    <property type="entry name" value="Umud Fragment, subunit A"/>
    <property type="match status" value="1"/>
</dbReference>
<evidence type="ECO:0000313" key="15">
    <source>
        <dbReference type="EMBL" id="AKL97907.1"/>
    </source>
</evidence>
<dbReference type="PANTHER" id="PTHR33516">
    <property type="entry name" value="LEXA REPRESSOR"/>
    <property type="match status" value="1"/>
</dbReference>
<evidence type="ECO:0000256" key="5">
    <source>
        <dbReference type="ARBA" id="ARBA00022801"/>
    </source>
</evidence>
<dbReference type="PANTHER" id="PTHR33516:SF2">
    <property type="entry name" value="LEXA REPRESSOR-RELATED"/>
    <property type="match status" value="1"/>
</dbReference>
<dbReference type="STRING" id="1408281.Epro_0528"/>
<evidence type="ECO:0000256" key="7">
    <source>
        <dbReference type="ARBA" id="ARBA00023015"/>
    </source>
</evidence>
<keyword evidence="3" id="KW-0235">DNA replication</keyword>
<protein>
    <submittedName>
        <fullName evidence="15">DNA-binding transcriptional repressor of SOS regulon</fullName>
    </submittedName>
</protein>
<keyword evidence="4" id="KW-0227">DNA damage</keyword>
<evidence type="ECO:0000256" key="1">
    <source>
        <dbReference type="ARBA" id="ARBA00007484"/>
    </source>
</evidence>
<evidence type="ECO:0000256" key="12">
    <source>
        <dbReference type="RuleBase" id="RU003991"/>
    </source>
</evidence>
<keyword evidence="6 12" id="KW-0068">Autocatalytic cleavage</keyword>
<evidence type="ECO:0000256" key="9">
    <source>
        <dbReference type="ARBA" id="ARBA00023163"/>
    </source>
</evidence>
<keyword evidence="11" id="KW-0742">SOS response</keyword>
<dbReference type="GO" id="GO:0004252">
    <property type="term" value="F:serine-type endopeptidase activity"/>
    <property type="evidence" value="ECO:0007669"/>
    <property type="project" value="InterPro"/>
</dbReference>
<evidence type="ECO:0000256" key="6">
    <source>
        <dbReference type="ARBA" id="ARBA00022813"/>
    </source>
</evidence>
<dbReference type="GO" id="GO:0006281">
    <property type="term" value="P:DNA repair"/>
    <property type="evidence" value="ECO:0007669"/>
    <property type="project" value="UniProtKB-KW"/>
</dbReference>
<evidence type="ECO:0000256" key="4">
    <source>
        <dbReference type="ARBA" id="ARBA00022763"/>
    </source>
</evidence>
<dbReference type="Gene3D" id="1.10.10.10">
    <property type="entry name" value="Winged helix-like DNA-binding domain superfamily/Winged helix DNA-binding domain"/>
    <property type="match status" value="1"/>
</dbReference>
<sequence length="197" mass="22026">MEKLTQKQQAVLDFIKKYSLENGTMPTIREIAAKFKITIGPVQKYLEVLTKKGYLDKKDSRARGIEIKGRQKFAPVPILGSVHAGTFLEPVEDAQDYVYINTDVTRSRECFALKVKGDSMEPSGIVEGDTVVISKSNQVTNGDIVVAMIEGEAAIKQYNKSAGRVAFISTNPLYPPVYPKDYKVLGKLIYLVREYKN</sequence>
<evidence type="ECO:0000259" key="13">
    <source>
        <dbReference type="Pfam" id="PF00717"/>
    </source>
</evidence>
<dbReference type="PRINTS" id="PR00726">
    <property type="entry name" value="LEXASERPTASE"/>
</dbReference>
<evidence type="ECO:0000256" key="3">
    <source>
        <dbReference type="ARBA" id="ARBA00022705"/>
    </source>
</evidence>
<dbReference type="GO" id="GO:0045892">
    <property type="term" value="P:negative regulation of DNA-templated transcription"/>
    <property type="evidence" value="ECO:0007669"/>
    <property type="project" value="InterPro"/>
</dbReference>
<dbReference type="Proteomes" id="UP000035337">
    <property type="component" value="Chromosome"/>
</dbReference>
<dbReference type="GO" id="GO:0003677">
    <property type="term" value="F:DNA binding"/>
    <property type="evidence" value="ECO:0007669"/>
    <property type="project" value="UniProtKB-KW"/>
</dbReference>
<dbReference type="OrthoDB" id="9802364at2"/>
<dbReference type="EMBL" id="CP009498">
    <property type="protein sequence ID" value="AKL97907.1"/>
    <property type="molecule type" value="Genomic_DNA"/>
</dbReference>
<dbReference type="InterPro" id="IPR036286">
    <property type="entry name" value="LexA/Signal_pep-like_sf"/>
</dbReference>
<name>A0A0G3WJ45_9BACT</name>
<keyword evidence="10" id="KW-0234">DNA repair</keyword>